<reference evidence="1" key="1">
    <citation type="journal article" date="2014" name="Front. Microbiol.">
        <title>High frequency of phylogenetically diverse reductive dehalogenase-homologous genes in deep subseafloor sedimentary metagenomes.</title>
        <authorList>
            <person name="Kawai M."/>
            <person name="Futagami T."/>
            <person name="Toyoda A."/>
            <person name="Takaki Y."/>
            <person name="Nishi S."/>
            <person name="Hori S."/>
            <person name="Arai W."/>
            <person name="Tsubouchi T."/>
            <person name="Morono Y."/>
            <person name="Uchiyama I."/>
            <person name="Ito T."/>
            <person name="Fujiyama A."/>
            <person name="Inagaki F."/>
            <person name="Takami H."/>
        </authorList>
    </citation>
    <scope>NUCLEOTIDE SEQUENCE</scope>
    <source>
        <strain evidence="1">Expedition CK06-06</strain>
    </source>
</reference>
<comment type="caution">
    <text evidence="1">The sequence shown here is derived from an EMBL/GenBank/DDBJ whole genome shotgun (WGS) entry which is preliminary data.</text>
</comment>
<accession>X1JAP6</accession>
<sequence>MKKRDELDLVAYVLGLDTTACRTKDDVMDLLAAKLWDGKRPLLPQLPVMLARNVKDLKGEEFEKLLH</sequence>
<dbReference type="EMBL" id="BARU01028918">
    <property type="protein sequence ID" value="GAH75444.1"/>
    <property type="molecule type" value="Genomic_DNA"/>
</dbReference>
<dbReference type="AlphaFoldDB" id="X1JAP6"/>
<name>X1JAP6_9ZZZZ</name>
<gene>
    <name evidence="1" type="ORF">S03H2_46097</name>
</gene>
<organism evidence="1">
    <name type="scientific">marine sediment metagenome</name>
    <dbReference type="NCBI Taxonomy" id="412755"/>
    <lineage>
        <taxon>unclassified sequences</taxon>
        <taxon>metagenomes</taxon>
        <taxon>ecological metagenomes</taxon>
    </lineage>
</organism>
<protein>
    <submittedName>
        <fullName evidence="1">Uncharacterized protein</fullName>
    </submittedName>
</protein>
<feature type="non-terminal residue" evidence="1">
    <location>
        <position position="67"/>
    </location>
</feature>
<evidence type="ECO:0000313" key="1">
    <source>
        <dbReference type="EMBL" id="GAH75444.1"/>
    </source>
</evidence>
<proteinExistence type="predicted"/>